<dbReference type="PROSITE" id="PS50006">
    <property type="entry name" value="FHA_DOMAIN"/>
    <property type="match status" value="1"/>
</dbReference>
<dbReference type="CDD" id="cd00060">
    <property type="entry name" value="FHA"/>
    <property type="match status" value="1"/>
</dbReference>
<dbReference type="Proteomes" id="UP001139319">
    <property type="component" value="Unassembled WGS sequence"/>
</dbReference>
<dbReference type="PROSITE" id="PS50125">
    <property type="entry name" value="GUANYLATE_CYCLASE_2"/>
    <property type="match status" value="1"/>
</dbReference>
<dbReference type="Pfam" id="PF00498">
    <property type="entry name" value="FHA"/>
    <property type="match status" value="1"/>
</dbReference>
<dbReference type="InterPro" id="IPR029787">
    <property type="entry name" value="Nucleotide_cyclase"/>
</dbReference>
<dbReference type="InterPro" id="IPR050697">
    <property type="entry name" value="Adenylyl/Guanylyl_Cyclase_3/4"/>
</dbReference>
<dbReference type="InterPro" id="IPR001054">
    <property type="entry name" value="A/G_cyclase"/>
</dbReference>
<dbReference type="PANTHER" id="PTHR43081">
    <property type="entry name" value="ADENYLATE CYCLASE, TERMINAL-DIFFERENTIATION SPECIFIC-RELATED"/>
    <property type="match status" value="1"/>
</dbReference>
<dbReference type="RefSeq" id="WP_253967017.1">
    <property type="nucleotide sequence ID" value="NZ_JAMFTH010000001.1"/>
</dbReference>
<dbReference type="GO" id="GO:0035556">
    <property type="term" value="P:intracellular signal transduction"/>
    <property type="evidence" value="ECO:0007669"/>
    <property type="project" value="InterPro"/>
</dbReference>
<dbReference type="Gene3D" id="3.30.70.1230">
    <property type="entry name" value="Nucleotide cyclase"/>
    <property type="match status" value="1"/>
</dbReference>
<proteinExistence type="predicted"/>
<feature type="domain" description="Guanylate cyclase" evidence="2">
    <location>
        <begin position="9"/>
        <end position="118"/>
    </location>
</feature>
<evidence type="ECO:0000313" key="3">
    <source>
        <dbReference type="EMBL" id="MCP8898748.1"/>
    </source>
</evidence>
<dbReference type="GO" id="GO:0006171">
    <property type="term" value="P:cAMP biosynthetic process"/>
    <property type="evidence" value="ECO:0007669"/>
    <property type="project" value="TreeGrafter"/>
</dbReference>
<gene>
    <name evidence="3" type="ORF">M6D89_05480</name>
</gene>
<evidence type="ECO:0000313" key="4">
    <source>
        <dbReference type="Proteomes" id="UP001139319"/>
    </source>
</evidence>
<dbReference type="Pfam" id="PF00211">
    <property type="entry name" value="Guanylate_cyc"/>
    <property type="match status" value="1"/>
</dbReference>
<dbReference type="PANTHER" id="PTHR43081:SF19">
    <property type="entry name" value="PH-SENSITIVE ADENYLATE CYCLASE RV1264"/>
    <property type="match status" value="1"/>
</dbReference>
<dbReference type="CDD" id="cd07302">
    <property type="entry name" value="CHD"/>
    <property type="match status" value="1"/>
</dbReference>
<dbReference type="InterPro" id="IPR000253">
    <property type="entry name" value="FHA_dom"/>
</dbReference>
<reference evidence="3" key="2">
    <citation type="submission" date="2023-01" db="EMBL/GenBank/DDBJ databases">
        <title>Gilvimarinus xylanilyticus HB14 isolated from Caulerpa lentillifera aquaculture base in Hainan, China.</title>
        <authorList>
            <person name="Zhang Y.-J."/>
        </authorList>
    </citation>
    <scope>NUCLEOTIDE SEQUENCE</scope>
    <source>
        <strain evidence="3">HB14</strain>
    </source>
</reference>
<keyword evidence="4" id="KW-1185">Reference proteome</keyword>
<evidence type="ECO:0000259" key="2">
    <source>
        <dbReference type="PROSITE" id="PS50125"/>
    </source>
</evidence>
<organism evidence="3 4">
    <name type="scientific">Gilvimarinus xylanilyticus</name>
    <dbReference type="NCBI Taxonomy" id="2944139"/>
    <lineage>
        <taxon>Bacteria</taxon>
        <taxon>Pseudomonadati</taxon>
        <taxon>Pseudomonadota</taxon>
        <taxon>Gammaproteobacteria</taxon>
        <taxon>Cellvibrionales</taxon>
        <taxon>Cellvibrionaceae</taxon>
        <taxon>Gilvimarinus</taxon>
    </lineage>
</organism>
<evidence type="ECO:0000259" key="1">
    <source>
        <dbReference type="PROSITE" id="PS50006"/>
    </source>
</evidence>
<feature type="domain" description="FHA" evidence="1">
    <location>
        <begin position="211"/>
        <end position="260"/>
    </location>
</feature>
<dbReference type="GO" id="GO:0004016">
    <property type="term" value="F:adenylate cyclase activity"/>
    <property type="evidence" value="ECO:0007669"/>
    <property type="project" value="UniProtKB-ARBA"/>
</dbReference>
<comment type="caution">
    <text evidence="3">The sequence shown here is derived from an EMBL/GenBank/DDBJ whole genome shotgun (WGS) entry which is preliminary data.</text>
</comment>
<accession>A0A9X2I148</accession>
<protein>
    <submittedName>
        <fullName evidence="3">Adenylate/guanylate cyclase domain-containing protein</fullName>
    </submittedName>
</protein>
<name>A0A9X2I148_9GAMM</name>
<sequence length="306" mass="34680">MRPTRQAQAVMFADVSGSSRLYKQQGNTQAKQQIDTTLLTTRAIVERHRGVVVKTLGDEVMARFPEPVDACRAAIELQRKAQQEDNLALRIGISYGDTLMDEHGDVFGDVVNDAADVSHIARGRQVVITDHVKNKLPEIFQQHCDAFDRVVLKGASRSRLVFRLCWETPTQPQNATALMDVAEIHRRLERFELMLRADNQSALFSPEQLPLNIGRDPQHAQWLAQHERVSREHCNIIHRRGKFVLIDHSTNGTYVTIEEQPPIYVRREEIPLTGSGWLHLGQKPDTPGGYALQYRVNAPQTIAEDK</sequence>
<dbReference type="InterPro" id="IPR008984">
    <property type="entry name" value="SMAD_FHA_dom_sf"/>
</dbReference>
<dbReference type="SUPFAM" id="SSF49879">
    <property type="entry name" value="SMAD/FHA domain"/>
    <property type="match status" value="1"/>
</dbReference>
<dbReference type="SUPFAM" id="SSF55073">
    <property type="entry name" value="Nucleotide cyclase"/>
    <property type="match status" value="1"/>
</dbReference>
<dbReference type="SMART" id="SM00240">
    <property type="entry name" value="FHA"/>
    <property type="match status" value="1"/>
</dbReference>
<dbReference type="Gene3D" id="2.60.200.20">
    <property type="match status" value="1"/>
</dbReference>
<dbReference type="AlphaFoldDB" id="A0A9X2I148"/>
<dbReference type="EMBL" id="JAMFTH010000001">
    <property type="protein sequence ID" value="MCP8898748.1"/>
    <property type="molecule type" value="Genomic_DNA"/>
</dbReference>
<reference evidence="3" key="1">
    <citation type="submission" date="2022-05" db="EMBL/GenBank/DDBJ databases">
        <authorList>
            <person name="Sun H.-N."/>
        </authorList>
    </citation>
    <scope>NUCLEOTIDE SEQUENCE</scope>
    <source>
        <strain evidence="3">HB14</strain>
    </source>
</reference>